<sequence>MDCITWSPAGRILQVEYAMEAVKQGTPVLGLRSKACVVLVSFKRAQSELAQHQQKIFKIDDHMAIGISGLTADARVLADYMRNECLNHRYVYDAAMNVGRLVAQVADKSQQKTQNSSKRPYGAPCPHGSKHTLPRGLAVCAGCAGCRGVGFLSVCWQESAGKVGLLVAGCDEKGPHLYETCPSGNYFESLGSAELQRSNLRRRYYAMAIGGRSTSAKTYLEKHFADFETADVDALVKHGLEAMNKTTSSDQSLTTKNTAVAVMETGGKYRELSSDELQKVIDSLEKKAEDEPMPDEPTPAAESAESAAPMDTT</sequence>
<feature type="compositionally biased region" description="Polar residues" evidence="3">
    <location>
        <begin position="107"/>
        <end position="118"/>
    </location>
</feature>
<proteinExistence type="inferred from homology"/>
<keyword evidence="1 2" id="KW-0647">Proteasome</keyword>
<protein>
    <submittedName>
        <fullName evidence="5">Psma1 protein</fullName>
    </submittedName>
</protein>
<evidence type="ECO:0000256" key="1">
    <source>
        <dbReference type="ARBA" id="ARBA00022942"/>
    </source>
</evidence>
<dbReference type="PANTHER" id="PTHR11599">
    <property type="entry name" value="PROTEASOME SUBUNIT ALPHA/BETA"/>
    <property type="match status" value="1"/>
</dbReference>
<dbReference type="Pfam" id="PF00227">
    <property type="entry name" value="Proteasome"/>
    <property type="match status" value="2"/>
</dbReference>
<organism evidence="5 6">
    <name type="scientific">Symbiodinium natans</name>
    <dbReference type="NCBI Taxonomy" id="878477"/>
    <lineage>
        <taxon>Eukaryota</taxon>
        <taxon>Sar</taxon>
        <taxon>Alveolata</taxon>
        <taxon>Dinophyceae</taxon>
        <taxon>Suessiales</taxon>
        <taxon>Symbiodiniaceae</taxon>
        <taxon>Symbiodinium</taxon>
    </lineage>
</organism>
<evidence type="ECO:0000313" key="5">
    <source>
        <dbReference type="EMBL" id="CAE7372447.1"/>
    </source>
</evidence>
<feature type="region of interest" description="Disordered" evidence="3">
    <location>
        <begin position="107"/>
        <end position="126"/>
    </location>
</feature>
<comment type="similarity">
    <text evidence="2">Belongs to the peptidase T1A family.</text>
</comment>
<accession>A0A812PWB7</accession>
<gene>
    <name evidence="5" type="primary">Psma1</name>
    <name evidence="5" type="ORF">SNAT2548_LOCUS20339</name>
</gene>
<dbReference type="Gene3D" id="3.60.20.10">
    <property type="entry name" value="Glutamine Phosphoribosylpyrophosphate, subunit 1, domain 1"/>
    <property type="match status" value="2"/>
</dbReference>
<dbReference type="Pfam" id="PF10584">
    <property type="entry name" value="Proteasome_A_N"/>
    <property type="match status" value="1"/>
</dbReference>
<dbReference type="InterPro" id="IPR029055">
    <property type="entry name" value="Ntn_hydrolases_N"/>
</dbReference>
<dbReference type="InterPro" id="IPR000426">
    <property type="entry name" value="Proteasome_asu_N"/>
</dbReference>
<dbReference type="SMART" id="SM00948">
    <property type="entry name" value="Proteasome_A_N"/>
    <property type="match status" value="1"/>
</dbReference>
<dbReference type="PROSITE" id="PS51475">
    <property type="entry name" value="PROTEASOME_ALPHA_2"/>
    <property type="match status" value="1"/>
</dbReference>
<feature type="compositionally biased region" description="Basic and acidic residues" evidence="3">
    <location>
        <begin position="273"/>
        <end position="290"/>
    </location>
</feature>
<comment type="caution">
    <text evidence="5">The sequence shown here is derived from an EMBL/GenBank/DDBJ whole genome shotgun (WGS) entry which is preliminary data.</text>
</comment>
<feature type="region of interest" description="Disordered" evidence="3">
    <location>
        <begin position="273"/>
        <end position="313"/>
    </location>
</feature>
<dbReference type="GO" id="GO:0006511">
    <property type="term" value="P:ubiquitin-dependent protein catabolic process"/>
    <property type="evidence" value="ECO:0007669"/>
    <property type="project" value="InterPro"/>
</dbReference>
<reference evidence="5" key="1">
    <citation type="submission" date="2021-02" db="EMBL/GenBank/DDBJ databases">
        <authorList>
            <person name="Dougan E. K."/>
            <person name="Rhodes N."/>
            <person name="Thang M."/>
            <person name="Chan C."/>
        </authorList>
    </citation>
    <scope>NUCLEOTIDE SEQUENCE</scope>
</reference>
<evidence type="ECO:0000313" key="6">
    <source>
        <dbReference type="Proteomes" id="UP000604046"/>
    </source>
</evidence>
<evidence type="ECO:0000256" key="2">
    <source>
        <dbReference type="PROSITE-ProRule" id="PRU00808"/>
    </source>
</evidence>
<evidence type="ECO:0000256" key="3">
    <source>
        <dbReference type="SAM" id="MobiDB-lite"/>
    </source>
</evidence>
<dbReference type="SUPFAM" id="SSF56235">
    <property type="entry name" value="N-terminal nucleophile aminohydrolases (Ntn hydrolases)"/>
    <property type="match status" value="2"/>
</dbReference>
<dbReference type="InterPro" id="IPR023332">
    <property type="entry name" value="Proteasome_alpha-type"/>
</dbReference>
<feature type="domain" description="Proteasome alpha-type subunits" evidence="4">
    <location>
        <begin position="1"/>
        <end position="21"/>
    </location>
</feature>
<dbReference type="EMBL" id="CAJNDS010002207">
    <property type="protein sequence ID" value="CAE7372447.1"/>
    <property type="molecule type" value="Genomic_DNA"/>
</dbReference>
<dbReference type="Proteomes" id="UP000604046">
    <property type="component" value="Unassembled WGS sequence"/>
</dbReference>
<dbReference type="InterPro" id="IPR001353">
    <property type="entry name" value="Proteasome_sua/b"/>
</dbReference>
<evidence type="ECO:0000259" key="4">
    <source>
        <dbReference type="SMART" id="SM00948"/>
    </source>
</evidence>
<feature type="compositionally biased region" description="Low complexity" evidence="3">
    <location>
        <begin position="299"/>
        <end position="313"/>
    </location>
</feature>
<dbReference type="OrthoDB" id="431557at2759"/>
<dbReference type="GO" id="GO:0019773">
    <property type="term" value="C:proteasome core complex, alpha-subunit complex"/>
    <property type="evidence" value="ECO:0007669"/>
    <property type="project" value="UniProtKB-UniRule"/>
</dbReference>
<keyword evidence="6" id="KW-1185">Reference proteome</keyword>
<dbReference type="AlphaFoldDB" id="A0A812PWB7"/>
<dbReference type="InterPro" id="IPR050115">
    <property type="entry name" value="Proteasome_alpha"/>
</dbReference>
<name>A0A812PWB7_9DINO</name>